<organism evidence="2 3">
    <name type="scientific">Nocardioides furvisabuli</name>
    <dbReference type="NCBI Taxonomy" id="375542"/>
    <lineage>
        <taxon>Bacteria</taxon>
        <taxon>Bacillati</taxon>
        <taxon>Actinomycetota</taxon>
        <taxon>Actinomycetes</taxon>
        <taxon>Propionibacteriales</taxon>
        <taxon>Nocardioidaceae</taxon>
        <taxon>Nocardioides</taxon>
    </lineage>
</organism>
<protein>
    <submittedName>
        <fullName evidence="2">Uncharacterized protein</fullName>
    </submittedName>
</protein>
<dbReference type="RefSeq" id="WP_231250510.1">
    <property type="nucleotide sequence ID" value="NZ_BAAAMQ010000009.1"/>
</dbReference>
<evidence type="ECO:0000256" key="1">
    <source>
        <dbReference type="SAM" id="SignalP"/>
    </source>
</evidence>
<dbReference type="EMBL" id="BAAAMQ010000009">
    <property type="protein sequence ID" value="GAA2102983.1"/>
    <property type="molecule type" value="Genomic_DNA"/>
</dbReference>
<accession>A0ABN2X1F8</accession>
<keyword evidence="1" id="KW-0732">Signal</keyword>
<dbReference type="Proteomes" id="UP001501161">
    <property type="component" value="Unassembled WGS sequence"/>
</dbReference>
<reference evidence="2 3" key="1">
    <citation type="journal article" date="2019" name="Int. J. Syst. Evol. Microbiol.">
        <title>The Global Catalogue of Microorganisms (GCM) 10K type strain sequencing project: providing services to taxonomists for standard genome sequencing and annotation.</title>
        <authorList>
            <consortium name="The Broad Institute Genomics Platform"/>
            <consortium name="The Broad Institute Genome Sequencing Center for Infectious Disease"/>
            <person name="Wu L."/>
            <person name="Ma J."/>
        </authorList>
    </citation>
    <scope>NUCLEOTIDE SEQUENCE [LARGE SCALE GENOMIC DNA]</scope>
    <source>
        <strain evidence="2 3">JCM 13813</strain>
    </source>
</reference>
<keyword evidence="3" id="KW-1185">Reference proteome</keyword>
<evidence type="ECO:0000313" key="3">
    <source>
        <dbReference type="Proteomes" id="UP001501161"/>
    </source>
</evidence>
<evidence type="ECO:0000313" key="2">
    <source>
        <dbReference type="EMBL" id="GAA2102983.1"/>
    </source>
</evidence>
<feature type="chain" id="PRO_5047126669" evidence="1">
    <location>
        <begin position="24"/>
        <end position="232"/>
    </location>
</feature>
<feature type="signal peptide" evidence="1">
    <location>
        <begin position="1"/>
        <end position="23"/>
    </location>
</feature>
<sequence>MTGRGLAAHAVVAVLLLAGAADASPRGSPDERRYLDVVASAQPSDQRREDRDVVVSEVMVRHAALKADAVATSVTSCSGCRGDSTALQVVYVRGPASARFDNVASAWVQDCWDCTATALAVQLVVIGPGTRARPTNRALAVGNTCATCRTATAAFQVVVQVDAVGRLPAAALAEVTAWVDAQAAALRAAVVAPATPRRAAARAAARSLGDLRRVVVRALEARTRSARVAVTR</sequence>
<comment type="caution">
    <text evidence="2">The sequence shown here is derived from an EMBL/GenBank/DDBJ whole genome shotgun (WGS) entry which is preliminary data.</text>
</comment>
<gene>
    <name evidence="2" type="ORF">GCM10009726_14300</name>
</gene>
<proteinExistence type="predicted"/>
<name>A0ABN2X1F8_9ACTN</name>